<dbReference type="InterPro" id="IPR015344">
    <property type="entry name" value="VCNA_lectin-like_dom"/>
</dbReference>
<evidence type="ECO:0000256" key="4">
    <source>
        <dbReference type="SAM" id="SignalP"/>
    </source>
</evidence>
<dbReference type="Gene3D" id="2.60.40.10">
    <property type="entry name" value="Immunoglobulins"/>
    <property type="match status" value="4"/>
</dbReference>
<feature type="chain" id="PRO_5045304539" description="exo-alpha-sialidase" evidence="4">
    <location>
        <begin position="22"/>
        <end position="2336"/>
    </location>
</feature>
<feature type="domain" description="Fibronectin type-III" evidence="6">
    <location>
        <begin position="206"/>
        <end position="291"/>
    </location>
</feature>
<evidence type="ECO:0000259" key="6">
    <source>
        <dbReference type="PROSITE" id="PS50853"/>
    </source>
</evidence>
<feature type="signal peptide" evidence="4">
    <location>
        <begin position="1"/>
        <end position="21"/>
    </location>
</feature>
<dbReference type="GO" id="GO:0008237">
    <property type="term" value="F:metallopeptidase activity"/>
    <property type="evidence" value="ECO:0007669"/>
    <property type="project" value="UniProtKB-KW"/>
</dbReference>
<dbReference type="PANTHER" id="PTHR10628">
    <property type="entry name" value="SIALIDASE"/>
    <property type="match status" value="1"/>
</dbReference>
<feature type="domain" description="Peptidase M60" evidence="7">
    <location>
        <begin position="801"/>
        <end position="1139"/>
    </location>
</feature>
<dbReference type="Gene3D" id="3.40.50.1110">
    <property type="entry name" value="SGNH hydrolase"/>
    <property type="match status" value="1"/>
</dbReference>
<dbReference type="PROSITE" id="PS51723">
    <property type="entry name" value="PEPTIDASE_M60"/>
    <property type="match status" value="1"/>
</dbReference>
<dbReference type="SUPFAM" id="SSF49899">
    <property type="entry name" value="Concanavalin A-like lectins/glucanases"/>
    <property type="match status" value="2"/>
</dbReference>
<proteinExistence type="inferred from homology"/>
<dbReference type="InterPro" id="IPR040711">
    <property type="entry name" value="IMPa_N_2"/>
</dbReference>
<dbReference type="CDD" id="cd00146">
    <property type="entry name" value="PKD"/>
    <property type="match status" value="1"/>
</dbReference>
<evidence type="ECO:0000259" key="5">
    <source>
        <dbReference type="PROSITE" id="PS50093"/>
    </source>
</evidence>
<dbReference type="EC" id="3.2.1.18" evidence="3"/>
<dbReference type="InterPro" id="IPR013783">
    <property type="entry name" value="Ig-like_fold"/>
</dbReference>
<keyword evidence="8" id="KW-0378">Hydrolase</keyword>
<dbReference type="Proteomes" id="UP000316416">
    <property type="component" value="Chromosome"/>
</dbReference>
<dbReference type="RefSeq" id="WP_223292945.1">
    <property type="nucleotide sequence ID" value="NZ_CP045503.2"/>
</dbReference>
<dbReference type="Pfam" id="PF09264">
    <property type="entry name" value="Sial-lect-inser"/>
    <property type="match status" value="1"/>
</dbReference>
<dbReference type="CDD" id="cd00063">
    <property type="entry name" value="FN3"/>
    <property type="match status" value="2"/>
</dbReference>
<protein>
    <recommendedName>
        <fullName evidence="3">exo-alpha-sialidase</fullName>
        <ecNumber evidence="3">3.2.1.18</ecNumber>
    </recommendedName>
</protein>
<dbReference type="Pfam" id="PF18642">
    <property type="entry name" value="IMPa_helical"/>
    <property type="match status" value="1"/>
</dbReference>
<dbReference type="InterPro" id="IPR013830">
    <property type="entry name" value="SGNH_hydro"/>
</dbReference>
<accession>A0ABX6VHS3</accession>
<dbReference type="EMBL" id="CP045503">
    <property type="protein sequence ID" value="QPG59731.2"/>
    <property type="molecule type" value="Genomic_DNA"/>
</dbReference>
<dbReference type="PANTHER" id="PTHR10628:SF30">
    <property type="entry name" value="EXO-ALPHA-SIALIDASE"/>
    <property type="match status" value="1"/>
</dbReference>
<dbReference type="CDD" id="cd15482">
    <property type="entry name" value="Sialidase_non-viral"/>
    <property type="match status" value="1"/>
</dbReference>
<evidence type="ECO:0000256" key="3">
    <source>
        <dbReference type="ARBA" id="ARBA00012733"/>
    </source>
</evidence>
<dbReference type="PROSITE" id="PS50093">
    <property type="entry name" value="PKD"/>
    <property type="match status" value="1"/>
</dbReference>
<dbReference type="InterPro" id="IPR036116">
    <property type="entry name" value="FN3_sf"/>
</dbReference>
<dbReference type="SUPFAM" id="SSF49265">
    <property type="entry name" value="Fibronectin type III"/>
    <property type="match status" value="2"/>
</dbReference>
<dbReference type="InterPro" id="IPR003961">
    <property type="entry name" value="FN3_dom"/>
</dbReference>
<keyword evidence="8" id="KW-0645">Protease</keyword>
<feature type="domain" description="PKD" evidence="5">
    <location>
        <begin position="1474"/>
        <end position="1552"/>
    </location>
</feature>
<sequence length="2336" mass="256951">MKKIGVAGALLLLSCSHSIYAQDESIEPINLSAYAALEIVDVTQESIRFSWDLVDEAFAYIVMRDGVKKATAGTSTDWFYDPRVEENTTYHYEVIAWTMNGKYTIAASSITTGSSGISPATDPYIIETTTSSIKFGWTPSKNAAGHFIKRDGKQIAIVGVSTSWYIDSRAEADTTYQYEIIAFGPEGKEGLATQISATTESLPVNAVTGLNVSEFSHESVTLNWTDSHSAESYIVKRDGQQVATLGSGVMQYIDSDVIAETSYRYDIIAVDAKGKQSEPATVSATTDSLPVNAVTGLNVSEFSHESVTLNWTDSHSAESYIVKRDGQQVATLAAGTMQYIDSDVLAETSYRYDIIAVNAKGKQSEPATVSATTAPAQTSLLEEAIRTGNAMLVDDPNIFIDTLLEEFEAERFKYDGIKRQLFNLNEDGTAKEDGSSLTSIDWDAHHDAARISSSFGINGDTLLSTKGSAFAVMADNDTGRSLVMGAHPFRVWYSDYGLVSEEMHQFMRNTITWLTGKDEGTLGNVVIAEMANEGWFRDDPATRKWLDDNYGEQLSYNAENACDDSALEACLAQKPDLLIISQKPRNSGYEEEVVRVVKQAAANGTPVLYLHYDGGQTELGKGLFDLFDVRYLADNRGGTGTENVRGFDGSATLGQLPSQIEKYNQLLTHFKTGEYSFDISDCEKDCGNIAEYQSEFYSPANSISAILRKLEHSKTDLFTLPGMRVEKVLTLIGDHYRTEASFPMGISITPTADYLKAYYADFTHYITRDYNPVPKDLGNFSRTDFSHITPINKTVSMLSKMNFAALGVYAIPGQTIRVTRTDNGPTKTSIFVNTLRSGATKEWGTNSYTRPKWTRSQNMSIESGETLTFTSAIGGPIQSTFNTFDEDVTFEFENIGEHPYWNGQEDTERFYQQIAAAEFDWVEVATPNFEVHSRFSKYLGTLNYGTIEEITADTTTYARNYLLLLAGYQGVGIERVSEIHDFADTNGWDIDIYEHSMHMNADQATCGAGCSGNPYDAGWDFSVVGHGDLHEISHSHEGRMLGFTGWGSHSRTNAYSFYSRSRFIVDKGRVASLHGQPWEAEFNNIQAAHLSGDPIAYFENLGTIVKHELVQAQMVISAQANGVVEDGWNFYARLHIANSNFKRAIANEELWLSLRDRLGFTEYSWADAKAASNNDRNAIYMAISSGRDFRDFLTMYGIRVSEKASQQIASLNFEPIPQTYYAVNGSDWMYGLDLVIPLPIDGESVWPEERQFPALPVIKPPVEEGELPNLPIIEDPSQQYDTRNVEFSCSANSGIDITDNAAVIKAMSTGSVYIRFRADANGKEMNLLTFSNNDVDKGNLSVTLNAANNALLVNAMQSGSQQMKLTAAGQWQDGQWHDLVWVADQLKGTRLYIDGVEQAQTLARSFFSDAINSERLNIGQPDSQGNMCFEGNIERVSFFNNVLSADDIARISDVPVADYVFDTAPVVNIATTMLRSSLNSSANSRSVSFDARGTQLTEGRDALTYEWSLSDGTFAQGEQFEHTFSQAGNYYVTLKVTDSDGYLGSLTKRVPVLSSTMPGTRTSSGYPDRNKVINDADSVGENYIAIGDSITELWSWGSPDDRNGGSIVRGFPVWEQYFGSENTEGRVSANFGISGDRTQWMLWRLEENFAGYNPEDISLMIGINNYKSNGVVDTLDGISAVVARLRQLQPQARIHLHGLLPSTQVASKWTVVMINEALNRLAQGDDKVKFVDYGPEFVENGDMLNGAISSSIMYDGLHLTTAGYEIWGERLNADLLNADLKLESSFDAKKGTIAEQGFTHTLGGEGVITEEVIDGEPVTLFNGDGGLTYARMSFDTDLITRTFYNDWSYSITAKVTGESLSFYLGTTGMRFLPWLKVNSAGDLIVTLEGGDTHTLVESTGSAAFHKFEMRYEAKTREAGFYFDGKFIDKWSGTSSSHTGVYVGKVTSSKRGQLALKALNLSVGDGKSNMFTKVDVFQHDQEGVNGSKYYRIPSLIKAQDNALLAFIEGRPSSADPGAAGIIKMEMKRSTDNGATWGETLVLHETVGVDYSDPRAILDEETGDIIIMYTQWDDRCAQNGNCAKPGGPNYLVSRRSCDNGQTWEEAIVHQDVKDPTWHSINSGPGIGIQLNWQDNQGLNGRLIFPNIVRAPLDPANPNANIRYYTGSVYSDDHGETWSLGELAPISGPTESEIVELEDGQLMISARNDGNEVSGARVWLRSSDGGISWSRDSSITGINITKVDTSLVRYHAVKDGDARNQLIFSGPKGSGRNNLALWTSLDEGKTYSDPYILASGHAGYSAAIKLANDGLGILYEGDSGISFIGLTAQEVADMNSKLK</sequence>
<reference evidence="8" key="1">
    <citation type="submission" date="2021-07" db="EMBL/GenBank/DDBJ databases">
        <title>Shewanella sp. YLB-07 whole genome sequence.</title>
        <authorList>
            <person name="Yu L."/>
        </authorList>
    </citation>
    <scope>NUCLEOTIDE SEQUENCE</scope>
    <source>
        <strain evidence="8">YLB-08</strain>
    </source>
</reference>
<dbReference type="Pfam" id="PF18650">
    <property type="entry name" value="IMPa_N_2"/>
    <property type="match status" value="1"/>
</dbReference>
<dbReference type="InterPro" id="IPR035986">
    <property type="entry name" value="PKD_dom_sf"/>
</dbReference>
<dbReference type="SMART" id="SM00089">
    <property type="entry name" value="PKD"/>
    <property type="match status" value="1"/>
</dbReference>
<evidence type="ECO:0000313" key="8">
    <source>
        <dbReference type="EMBL" id="QPG59731.2"/>
    </source>
</evidence>
<dbReference type="InterPro" id="IPR013320">
    <property type="entry name" value="ConA-like_dom_sf"/>
</dbReference>
<evidence type="ECO:0000259" key="7">
    <source>
        <dbReference type="PROSITE" id="PS51723"/>
    </source>
</evidence>
<dbReference type="Pfam" id="PF13088">
    <property type="entry name" value="BNR_2"/>
    <property type="match status" value="1"/>
</dbReference>
<gene>
    <name evidence="8" type="ORF">FM038_021885</name>
</gene>
<dbReference type="InterPro" id="IPR031161">
    <property type="entry name" value="Peptidase_M60_dom"/>
</dbReference>
<dbReference type="InterPro" id="IPR036278">
    <property type="entry name" value="Sialidase_sf"/>
</dbReference>
<keyword evidence="9" id="KW-1185">Reference proteome</keyword>
<dbReference type="NCBIfam" id="NF038322">
    <property type="entry name" value="ImpA_fam_HExGH"/>
    <property type="match status" value="1"/>
</dbReference>
<dbReference type="SUPFAM" id="SSF50939">
    <property type="entry name" value="Sialidases"/>
    <property type="match status" value="1"/>
</dbReference>
<dbReference type="InterPro" id="IPR000601">
    <property type="entry name" value="PKD_dom"/>
</dbReference>
<dbReference type="InterPro" id="IPR022409">
    <property type="entry name" value="PKD/Chitinase_dom"/>
</dbReference>
<dbReference type="Gene3D" id="2.60.120.200">
    <property type="match status" value="2"/>
</dbReference>
<dbReference type="SMART" id="SM00060">
    <property type="entry name" value="FN3"/>
    <property type="match status" value="4"/>
</dbReference>
<evidence type="ECO:0000256" key="1">
    <source>
        <dbReference type="ARBA" id="ARBA00000427"/>
    </source>
</evidence>
<comment type="similarity">
    <text evidence="2">Belongs to the glycosyl hydrolase 33 family.</text>
</comment>
<dbReference type="SUPFAM" id="SSF52266">
    <property type="entry name" value="SGNH hydrolase"/>
    <property type="match status" value="1"/>
</dbReference>
<evidence type="ECO:0000256" key="2">
    <source>
        <dbReference type="ARBA" id="ARBA00009348"/>
    </source>
</evidence>
<comment type="catalytic activity">
    <reaction evidence="1">
        <text>Hydrolysis of alpha-(2-&gt;3)-, alpha-(2-&gt;6)-, alpha-(2-&gt;8)- glycosidic linkages of terminal sialic acid residues in oligosaccharides, glycoproteins, glycolipids, colominic acid and synthetic substrates.</text>
        <dbReference type="EC" id="3.2.1.18"/>
    </reaction>
</comment>
<keyword evidence="8" id="KW-0482">Metalloprotease</keyword>
<dbReference type="Pfam" id="PF13472">
    <property type="entry name" value="Lipase_GDSL_2"/>
    <property type="match status" value="1"/>
</dbReference>
<dbReference type="Gene3D" id="2.120.10.10">
    <property type="match status" value="1"/>
</dbReference>
<dbReference type="InterPro" id="IPR041549">
    <property type="entry name" value="IMPa_helical"/>
</dbReference>
<name>A0ABX6VHS3_9GAMM</name>
<dbReference type="PROSITE" id="PS51257">
    <property type="entry name" value="PROKAR_LIPOPROTEIN"/>
    <property type="match status" value="1"/>
</dbReference>
<dbReference type="InterPro" id="IPR036514">
    <property type="entry name" value="SGNH_hydro_sf"/>
</dbReference>
<evidence type="ECO:0000313" key="9">
    <source>
        <dbReference type="Proteomes" id="UP000316416"/>
    </source>
</evidence>
<dbReference type="PROSITE" id="PS50853">
    <property type="entry name" value="FN3"/>
    <property type="match status" value="2"/>
</dbReference>
<dbReference type="Pfam" id="PF18911">
    <property type="entry name" value="PKD_4"/>
    <property type="match status" value="1"/>
</dbReference>
<dbReference type="SMART" id="SM01276">
    <property type="entry name" value="M60-like"/>
    <property type="match status" value="1"/>
</dbReference>
<feature type="domain" description="Fibronectin type-III" evidence="6">
    <location>
        <begin position="293"/>
        <end position="377"/>
    </location>
</feature>
<dbReference type="InterPro" id="IPR026856">
    <property type="entry name" value="Sialidase_fam"/>
</dbReference>
<dbReference type="InterPro" id="IPR011040">
    <property type="entry name" value="Sialidase"/>
</dbReference>
<keyword evidence="4" id="KW-0732">Signal</keyword>
<dbReference type="SUPFAM" id="SSF49299">
    <property type="entry name" value="PKD domain"/>
    <property type="match status" value="1"/>
</dbReference>
<organism evidence="8 9">
    <name type="scientific">Shewanella eurypsychrophilus</name>
    <dbReference type="NCBI Taxonomy" id="2593656"/>
    <lineage>
        <taxon>Bacteria</taxon>
        <taxon>Pseudomonadati</taxon>
        <taxon>Pseudomonadota</taxon>
        <taxon>Gammaproteobacteria</taxon>
        <taxon>Alteromonadales</taxon>
        <taxon>Shewanellaceae</taxon>
        <taxon>Shewanella</taxon>
    </lineage>
</organism>
<dbReference type="Pfam" id="PF13385">
    <property type="entry name" value="Laminin_G_3"/>
    <property type="match status" value="1"/>
</dbReference>